<dbReference type="Gene3D" id="3.90.1590.10">
    <property type="entry name" value="glutathione-dependent formaldehyde- activating enzyme (gfa)"/>
    <property type="match status" value="1"/>
</dbReference>
<dbReference type="PANTHER" id="PTHR33337">
    <property type="entry name" value="GFA DOMAIN-CONTAINING PROTEIN"/>
    <property type="match status" value="1"/>
</dbReference>
<evidence type="ECO:0000256" key="2">
    <source>
        <dbReference type="ARBA" id="ARBA00022723"/>
    </source>
</evidence>
<keyword evidence="8" id="KW-1185">Reference proteome</keyword>
<dbReference type="AlphaFoldDB" id="A0A1D7U741"/>
<feature type="region of interest" description="Disordered" evidence="5">
    <location>
        <begin position="131"/>
        <end position="154"/>
    </location>
</feature>
<dbReference type="PROSITE" id="PS51891">
    <property type="entry name" value="CENP_V_GFA"/>
    <property type="match status" value="1"/>
</dbReference>
<evidence type="ECO:0000256" key="1">
    <source>
        <dbReference type="ARBA" id="ARBA00005495"/>
    </source>
</evidence>
<evidence type="ECO:0000313" key="8">
    <source>
        <dbReference type="Proteomes" id="UP000094969"/>
    </source>
</evidence>
<dbReference type="Proteomes" id="UP000094969">
    <property type="component" value="Chromosome"/>
</dbReference>
<evidence type="ECO:0000256" key="3">
    <source>
        <dbReference type="ARBA" id="ARBA00022833"/>
    </source>
</evidence>
<dbReference type="PANTHER" id="PTHR33337:SF40">
    <property type="entry name" value="CENP-V_GFA DOMAIN-CONTAINING PROTEIN-RELATED"/>
    <property type="match status" value="1"/>
</dbReference>
<dbReference type="InterPro" id="IPR006913">
    <property type="entry name" value="CENP-V/GFA"/>
</dbReference>
<comment type="similarity">
    <text evidence="1">Belongs to the Gfa family.</text>
</comment>
<dbReference type="OrthoDB" id="9807246at2"/>
<dbReference type="KEGG" id="bvv:BHK69_24380"/>
<keyword evidence="2" id="KW-0479">Metal-binding</keyword>
<accession>A0A1D7U741</accession>
<reference evidence="7 8" key="1">
    <citation type="journal article" date="2015" name="Antonie Van Leeuwenhoek">
        <title>Bosea vaviloviae sp. nov., a new species of slow-growing rhizobia isolated from nodules of the relict species Vavilovia formosa (Stev.) Fed.</title>
        <authorList>
            <person name="Safronova V.I."/>
            <person name="Kuznetsova I.G."/>
            <person name="Sazanova A.L."/>
            <person name="Kimeklis A.K."/>
            <person name="Belimov A.A."/>
            <person name="Andronov E.E."/>
            <person name="Pinaev A.G."/>
            <person name="Chizhevskaya E.P."/>
            <person name="Pukhaev A.R."/>
            <person name="Popov K.P."/>
            <person name="Willems A."/>
            <person name="Tikhonovich I.A."/>
        </authorList>
    </citation>
    <scope>NUCLEOTIDE SEQUENCE [LARGE SCALE GENOMIC DNA]</scope>
    <source>
        <strain evidence="7 8">Vaf18</strain>
    </source>
</reference>
<dbReference type="GO" id="GO:0046872">
    <property type="term" value="F:metal ion binding"/>
    <property type="evidence" value="ECO:0007669"/>
    <property type="project" value="UniProtKB-KW"/>
</dbReference>
<keyword evidence="4" id="KW-0456">Lyase</keyword>
<dbReference type="Pfam" id="PF04828">
    <property type="entry name" value="GFA"/>
    <property type="match status" value="1"/>
</dbReference>
<evidence type="ECO:0000256" key="4">
    <source>
        <dbReference type="ARBA" id="ARBA00023239"/>
    </source>
</evidence>
<evidence type="ECO:0000259" key="6">
    <source>
        <dbReference type="PROSITE" id="PS51891"/>
    </source>
</evidence>
<protein>
    <submittedName>
        <fullName evidence="7">Aldehyde-activating protein</fullName>
    </submittedName>
</protein>
<proteinExistence type="inferred from homology"/>
<name>A0A1D7U741_9HYPH</name>
<gene>
    <name evidence="7" type="ORF">BHK69_24380</name>
</gene>
<dbReference type="SUPFAM" id="SSF51316">
    <property type="entry name" value="Mss4-like"/>
    <property type="match status" value="1"/>
</dbReference>
<sequence>MIGITQALTGGCQCGAVRYRLKQAPSRVSICFCRMCQKAVGGYFGAFAGSALDDLVWTKGQLSIFASSEAAERGFCSSCGTPLSFSYRGSGRISVTAGSLDDPAAYPPTLAHGVEGRMPWFDDLCRLSGSSTEGDIPPGEIARYRSRQHPDQES</sequence>
<evidence type="ECO:0000313" key="7">
    <source>
        <dbReference type="EMBL" id="AOO83162.1"/>
    </source>
</evidence>
<evidence type="ECO:0000256" key="5">
    <source>
        <dbReference type="SAM" id="MobiDB-lite"/>
    </source>
</evidence>
<dbReference type="GO" id="GO:0016846">
    <property type="term" value="F:carbon-sulfur lyase activity"/>
    <property type="evidence" value="ECO:0007669"/>
    <property type="project" value="InterPro"/>
</dbReference>
<organism evidence="7 8">
    <name type="scientific">Bosea vaviloviae</name>
    <dbReference type="NCBI Taxonomy" id="1526658"/>
    <lineage>
        <taxon>Bacteria</taxon>
        <taxon>Pseudomonadati</taxon>
        <taxon>Pseudomonadota</taxon>
        <taxon>Alphaproteobacteria</taxon>
        <taxon>Hyphomicrobiales</taxon>
        <taxon>Boseaceae</taxon>
        <taxon>Bosea</taxon>
    </lineage>
</organism>
<dbReference type="RefSeq" id="WP_069692362.1">
    <property type="nucleotide sequence ID" value="NZ_CP017147.1"/>
</dbReference>
<dbReference type="STRING" id="1526658.BHK69_24380"/>
<dbReference type="InterPro" id="IPR011057">
    <property type="entry name" value="Mss4-like_sf"/>
</dbReference>
<dbReference type="EMBL" id="CP017147">
    <property type="protein sequence ID" value="AOO83162.1"/>
    <property type="molecule type" value="Genomic_DNA"/>
</dbReference>
<feature type="domain" description="CENP-V/GFA" evidence="6">
    <location>
        <begin position="8"/>
        <end position="107"/>
    </location>
</feature>
<keyword evidence="3" id="KW-0862">Zinc</keyword>